<protein>
    <submittedName>
        <fullName evidence="2">Uncharacterized protein</fullName>
    </submittedName>
</protein>
<organism evidence="2">
    <name type="scientific">Fusarium oxysporum f. sp. vasinfectum 25433</name>
    <dbReference type="NCBI Taxonomy" id="1089449"/>
    <lineage>
        <taxon>Eukaryota</taxon>
        <taxon>Fungi</taxon>
        <taxon>Dikarya</taxon>
        <taxon>Ascomycota</taxon>
        <taxon>Pezizomycotina</taxon>
        <taxon>Sordariomycetes</taxon>
        <taxon>Hypocreomycetidae</taxon>
        <taxon>Hypocreales</taxon>
        <taxon>Nectriaceae</taxon>
        <taxon>Fusarium</taxon>
        <taxon>Fusarium oxysporum species complex</taxon>
    </lineage>
</organism>
<reference evidence="2" key="1">
    <citation type="submission" date="2011-11" db="EMBL/GenBank/DDBJ databases">
        <title>The Genome Sequence of Fusarium oxysporum Cotton.</title>
        <authorList>
            <consortium name="The Broad Institute Genome Sequencing Platform"/>
            <person name="Ma L.-J."/>
            <person name="Gale L.R."/>
            <person name="Schwartz D.C."/>
            <person name="Zhou S."/>
            <person name="Corby-Kistler H."/>
            <person name="Young S.K."/>
            <person name="Zeng Q."/>
            <person name="Gargeya S."/>
            <person name="Fitzgerald M."/>
            <person name="Haas B."/>
            <person name="Abouelleil A."/>
            <person name="Alvarado L."/>
            <person name="Arachchi H.M."/>
            <person name="Berlin A."/>
            <person name="Brown A."/>
            <person name="Chapman S.B."/>
            <person name="Chen Z."/>
            <person name="Dunbar C."/>
            <person name="Freedman E."/>
            <person name="Gearin G."/>
            <person name="Goldberg J."/>
            <person name="Griggs A."/>
            <person name="Gujja S."/>
            <person name="Heiman D."/>
            <person name="Howarth C."/>
            <person name="Larson L."/>
            <person name="Lui A."/>
            <person name="MacDonald P.J.P."/>
            <person name="Montmayeur A."/>
            <person name="Murphy C."/>
            <person name="Neiman D."/>
            <person name="Pearson M."/>
            <person name="Priest M."/>
            <person name="Roberts A."/>
            <person name="Saif S."/>
            <person name="Shea T."/>
            <person name="Shenoy N."/>
            <person name="Sisk P."/>
            <person name="Stolte C."/>
            <person name="Sykes S."/>
            <person name="Wortman J."/>
            <person name="Nusbaum C."/>
            <person name="Birren B."/>
        </authorList>
    </citation>
    <scope>NUCLEOTIDE SEQUENCE [LARGE SCALE GENOMIC DNA]</scope>
    <source>
        <strain evidence="2">25433</strain>
    </source>
</reference>
<dbReference type="HOGENOM" id="CLU_2687910_0_0_1"/>
<evidence type="ECO:0000256" key="1">
    <source>
        <dbReference type="SAM" id="Phobius"/>
    </source>
</evidence>
<dbReference type="AlphaFoldDB" id="X0L033"/>
<accession>X0L033</accession>
<keyword evidence="1" id="KW-0812">Transmembrane</keyword>
<keyword evidence="1" id="KW-0472">Membrane</keyword>
<proteinExistence type="predicted"/>
<reference evidence="2" key="2">
    <citation type="submission" date="2012-05" db="EMBL/GenBank/DDBJ databases">
        <title>The Genome Annotation of Fusarium oxysporum Cotton.</title>
        <authorList>
            <consortium name="The Broad Institute Genomics Platform"/>
            <person name="Ma L.-J."/>
            <person name="Corby-Kistler H."/>
            <person name="Broz K."/>
            <person name="Gale L.R."/>
            <person name="Jonkers W."/>
            <person name="O'Donnell K."/>
            <person name="Ploetz R."/>
            <person name="Steinberg C."/>
            <person name="Schwartz D.C."/>
            <person name="VanEtten H."/>
            <person name="Zhou S."/>
            <person name="Young S.K."/>
            <person name="Zeng Q."/>
            <person name="Gargeya S."/>
            <person name="Fitzgerald M."/>
            <person name="Abouelleil A."/>
            <person name="Alvarado L."/>
            <person name="Chapman S.B."/>
            <person name="Gainer-Dewar J."/>
            <person name="Goldberg J."/>
            <person name="Griggs A."/>
            <person name="Gujja S."/>
            <person name="Hansen M."/>
            <person name="Howarth C."/>
            <person name="Imamovic A."/>
            <person name="Ireland A."/>
            <person name="Larimer J."/>
            <person name="McCowan C."/>
            <person name="Murphy C."/>
            <person name="Pearson M."/>
            <person name="Poon T.W."/>
            <person name="Priest M."/>
            <person name="Roberts A."/>
            <person name="Saif S."/>
            <person name="Shea T."/>
            <person name="Sykes S."/>
            <person name="Wortman J."/>
            <person name="Nusbaum C."/>
            <person name="Birren B."/>
        </authorList>
    </citation>
    <scope>NUCLEOTIDE SEQUENCE</scope>
    <source>
        <strain evidence="2">25433</strain>
    </source>
</reference>
<feature type="transmembrane region" description="Helical" evidence="1">
    <location>
        <begin position="20"/>
        <end position="44"/>
    </location>
</feature>
<sequence length="74" mass="8268">MEPQVTIAIKGFGYDEHQTILMGLPASAFQLTTVILVAVFTTYVQELARLAGFWGVHILRFTCTGLGRWVLIKK</sequence>
<feature type="transmembrane region" description="Helical" evidence="1">
    <location>
        <begin position="50"/>
        <end position="71"/>
    </location>
</feature>
<dbReference type="Proteomes" id="UP000030701">
    <property type="component" value="Unassembled WGS sequence"/>
</dbReference>
<dbReference type="EMBL" id="JH658065">
    <property type="protein sequence ID" value="EXM14407.1"/>
    <property type="molecule type" value="Genomic_DNA"/>
</dbReference>
<evidence type="ECO:0000313" key="2">
    <source>
        <dbReference type="EMBL" id="EXM14407.1"/>
    </source>
</evidence>
<name>X0L033_FUSOX</name>
<keyword evidence="1" id="KW-1133">Transmembrane helix</keyword>
<gene>
    <name evidence="2" type="ORF">FOTG_17197</name>
</gene>